<feature type="region of interest" description="Disordered" evidence="3">
    <location>
        <begin position="77"/>
        <end position="100"/>
    </location>
</feature>
<keyword evidence="1" id="KW-0479">Metal-binding</keyword>
<feature type="compositionally biased region" description="Polar residues" evidence="3">
    <location>
        <begin position="1"/>
        <end position="21"/>
    </location>
</feature>
<dbReference type="SUPFAM" id="SSF57701">
    <property type="entry name" value="Zn2/Cys6 DNA-binding domain"/>
    <property type="match status" value="1"/>
</dbReference>
<evidence type="ECO:0000256" key="2">
    <source>
        <dbReference type="ARBA" id="ARBA00023242"/>
    </source>
</evidence>
<feature type="domain" description="Zn(2)-C6 fungal-type" evidence="4">
    <location>
        <begin position="36"/>
        <end position="66"/>
    </location>
</feature>
<dbReference type="PANTHER" id="PTHR47431:SF1">
    <property type="entry name" value="ZN(II)2CYS6 TRANSCRIPTION FACTOR (EUROFUNG)"/>
    <property type="match status" value="1"/>
</dbReference>
<protein>
    <recommendedName>
        <fullName evidence="4">Zn(2)-C6 fungal-type domain-containing protein</fullName>
    </recommendedName>
</protein>
<dbReference type="Pfam" id="PF00172">
    <property type="entry name" value="Zn_clus"/>
    <property type="match status" value="1"/>
</dbReference>
<dbReference type="GO" id="GO:0006351">
    <property type="term" value="P:DNA-templated transcription"/>
    <property type="evidence" value="ECO:0007669"/>
    <property type="project" value="InterPro"/>
</dbReference>
<gene>
    <name evidence="5" type="ORF">CDEST_12278</name>
</gene>
<dbReference type="SMART" id="SM00066">
    <property type="entry name" value="GAL4"/>
    <property type="match status" value="1"/>
</dbReference>
<dbReference type="GO" id="GO:0000981">
    <property type="term" value="F:DNA-binding transcription factor activity, RNA polymerase II-specific"/>
    <property type="evidence" value="ECO:0007669"/>
    <property type="project" value="InterPro"/>
</dbReference>
<dbReference type="InterPro" id="IPR001138">
    <property type="entry name" value="Zn2Cys6_DnaBD"/>
</dbReference>
<dbReference type="RefSeq" id="XP_062784485.1">
    <property type="nucleotide sequence ID" value="XM_062928434.1"/>
</dbReference>
<dbReference type="Gene3D" id="4.10.240.10">
    <property type="entry name" value="Zn(2)-C6 fungal-type DNA-binding domain"/>
    <property type="match status" value="1"/>
</dbReference>
<dbReference type="InterPro" id="IPR036864">
    <property type="entry name" value="Zn2-C6_fun-type_DNA-bd_sf"/>
</dbReference>
<dbReference type="AlphaFoldDB" id="A0AAX4IVE7"/>
<reference evidence="6" key="1">
    <citation type="journal article" date="2023" name="bioRxiv">
        <title>Complete genome of the Medicago anthracnose fungus, Colletotrichum destructivum, reveals a mini-chromosome-like region within a core chromosome.</title>
        <authorList>
            <person name="Lapalu N."/>
            <person name="Simon A."/>
            <person name="Lu A."/>
            <person name="Plaumann P.-L."/>
            <person name="Amselem J."/>
            <person name="Pigne S."/>
            <person name="Auger A."/>
            <person name="Koch C."/>
            <person name="Dallery J.-F."/>
            <person name="O'Connell R.J."/>
        </authorList>
    </citation>
    <scope>NUCLEOTIDE SEQUENCE [LARGE SCALE GENOMIC DNA]</scope>
    <source>
        <strain evidence="6">CBS 520.97</strain>
    </source>
</reference>
<evidence type="ECO:0000259" key="4">
    <source>
        <dbReference type="PROSITE" id="PS50048"/>
    </source>
</evidence>
<dbReference type="GO" id="GO:0008270">
    <property type="term" value="F:zinc ion binding"/>
    <property type="evidence" value="ECO:0007669"/>
    <property type="project" value="InterPro"/>
</dbReference>
<organism evidence="5 6">
    <name type="scientific">Colletotrichum destructivum</name>
    <dbReference type="NCBI Taxonomy" id="34406"/>
    <lineage>
        <taxon>Eukaryota</taxon>
        <taxon>Fungi</taxon>
        <taxon>Dikarya</taxon>
        <taxon>Ascomycota</taxon>
        <taxon>Pezizomycotina</taxon>
        <taxon>Sordariomycetes</taxon>
        <taxon>Hypocreomycetidae</taxon>
        <taxon>Glomerellales</taxon>
        <taxon>Glomerellaceae</taxon>
        <taxon>Colletotrichum</taxon>
        <taxon>Colletotrichum destructivum species complex</taxon>
    </lineage>
</organism>
<keyword evidence="6" id="KW-1185">Reference proteome</keyword>
<dbReference type="CDD" id="cd12148">
    <property type="entry name" value="fungal_TF_MHR"/>
    <property type="match status" value="1"/>
</dbReference>
<evidence type="ECO:0000256" key="3">
    <source>
        <dbReference type="SAM" id="MobiDB-lite"/>
    </source>
</evidence>
<dbReference type="Proteomes" id="UP001322277">
    <property type="component" value="Chromosome 8"/>
</dbReference>
<dbReference type="EMBL" id="CP137312">
    <property type="protein sequence ID" value="WQF87264.1"/>
    <property type="molecule type" value="Genomic_DNA"/>
</dbReference>
<dbReference type="Pfam" id="PF04082">
    <property type="entry name" value="Fungal_trans"/>
    <property type="match status" value="1"/>
</dbReference>
<dbReference type="PROSITE" id="PS00463">
    <property type="entry name" value="ZN2_CY6_FUNGAL_1"/>
    <property type="match status" value="1"/>
</dbReference>
<dbReference type="GeneID" id="87948778"/>
<accession>A0AAX4IVE7</accession>
<dbReference type="KEGG" id="cdet:87948778"/>
<evidence type="ECO:0000256" key="1">
    <source>
        <dbReference type="ARBA" id="ARBA00022723"/>
    </source>
</evidence>
<feature type="region of interest" description="Disordered" evidence="3">
    <location>
        <begin position="1"/>
        <end position="25"/>
    </location>
</feature>
<feature type="compositionally biased region" description="Low complexity" evidence="3">
    <location>
        <begin position="89"/>
        <end position="100"/>
    </location>
</feature>
<dbReference type="PROSITE" id="PS50048">
    <property type="entry name" value="ZN2_CY6_FUNGAL_2"/>
    <property type="match status" value="1"/>
</dbReference>
<dbReference type="InterPro" id="IPR007219">
    <property type="entry name" value="XnlR_reg_dom"/>
</dbReference>
<proteinExistence type="predicted"/>
<evidence type="ECO:0000313" key="6">
    <source>
        <dbReference type="Proteomes" id="UP001322277"/>
    </source>
</evidence>
<dbReference type="GO" id="GO:0003677">
    <property type="term" value="F:DNA binding"/>
    <property type="evidence" value="ECO:0007669"/>
    <property type="project" value="InterPro"/>
</dbReference>
<evidence type="ECO:0000313" key="5">
    <source>
        <dbReference type="EMBL" id="WQF87264.1"/>
    </source>
</evidence>
<name>A0AAX4IVE7_9PEZI</name>
<sequence length="612" mass="67627">MVPESTSSPGESSDLGDTQQRAGAAKSKATIRASLACVPCRSKHVKCDSALPACFRCRLDDKTCYYAKSRRGIRDAKKRSLVNDPIGPPSASTSSPVSFPSPETSLEIPINVGDKLPGGRSLIKNPYISSPTSLLFDLYFTNFHDTHPWLLPKDQLLRRIRSNSEPFHFLASCIVYVGSLFSRAIHSEKLREKAFSLASGSLPMTSWTVQGLLVLSVAACGEGRMDLSAGWMNAATHMALELGMQEKEFADAELDRFTSESFRRTYWALYWHGNMRAMREESPTFTLLGVVATTELPCEEWEYQSGAREPLLLLVDSMSSFVLTRNQEIPQSLSLKQYDAKDPMNDKSYSSWTYLIDLCRLCGELILPMPTLPPGLLLDTIDRADSRIVSWLITLPKWKQHLVDSGGTVDMILFHAISYAHDLRIKMQLPLGASELGIQDILTLGPLFGNRDLLPPMIPRSLASPYPWFECSTALQAGITTISLFHFSLPPARYSPACIIGLQRASLPLLNARVYGKTGSPVLQEKLDLLLGVLKVAGDVWPVARNIGSEMSDVLRNANTTYQRNVVSGFSSSLGAFVTGMASFGSVQDPNMFPFSDPRTAEELFQWSPGFM</sequence>
<dbReference type="CDD" id="cd00067">
    <property type="entry name" value="GAL4"/>
    <property type="match status" value="1"/>
</dbReference>
<dbReference type="PANTHER" id="PTHR47431">
    <property type="entry name" value="ZN(II)2CYS6 TRANSCRIPTION FACTOR (EUROFUNG)-RELATED"/>
    <property type="match status" value="1"/>
</dbReference>
<keyword evidence="2" id="KW-0539">Nucleus</keyword>